<keyword evidence="5" id="KW-0998">Cell outer membrane</keyword>
<dbReference type="GO" id="GO:0009279">
    <property type="term" value="C:cell outer membrane"/>
    <property type="evidence" value="ECO:0007669"/>
    <property type="project" value="UniProtKB-SubCell"/>
</dbReference>
<keyword evidence="8" id="KW-1185">Reference proteome</keyword>
<sequence length="267" mass="27920">MTHRLPFMHVPRVRLIAVALSTALSVAAGGATADERGPGIEFELGAGALTAPHYEGSSRYRVRPFPLIRFGYLQLPNGFALGGGDGQGLSAAPSFRYRAARKAEDAPELTGLRDVDAAVEIGGGLRYTAGNVRLFGDLRYGAIGHNGITGEIGADMIAAPAERLTVSAGPRLSFADDRYMRTYFGVTAGEAAASPFSAFAPSGGFKSAGVGTAARYQFDDRWALEAEASWNRLIGDAGNSPIVAAGSRDQFSAGIGLVRKFSLGFGD</sequence>
<keyword evidence="3 6" id="KW-0732">Signal</keyword>
<evidence type="ECO:0000313" key="8">
    <source>
        <dbReference type="Proteomes" id="UP000291301"/>
    </source>
</evidence>
<dbReference type="EMBL" id="SJST01000001">
    <property type="protein sequence ID" value="TCD16150.1"/>
    <property type="molecule type" value="Genomic_DNA"/>
</dbReference>
<evidence type="ECO:0000256" key="3">
    <source>
        <dbReference type="ARBA" id="ARBA00022729"/>
    </source>
</evidence>
<name>A0A4R0PHW2_9HYPH</name>
<protein>
    <submittedName>
        <fullName evidence="7">MipA/OmpV family protein</fullName>
    </submittedName>
</protein>
<proteinExistence type="inferred from homology"/>
<evidence type="ECO:0000313" key="7">
    <source>
        <dbReference type="EMBL" id="TCD16150.1"/>
    </source>
</evidence>
<gene>
    <name evidence="7" type="ORF">E0D97_01550</name>
</gene>
<evidence type="ECO:0000256" key="1">
    <source>
        <dbReference type="ARBA" id="ARBA00004442"/>
    </source>
</evidence>
<evidence type="ECO:0000256" key="5">
    <source>
        <dbReference type="ARBA" id="ARBA00023237"/>
    </source>
</evidence>
<dbReference type="PANTHER" id="PTHR38776">
    <property type="entry name" value="MLTA-INTERACTING PROTEIN-RELATED"/>
    <property type="match status" value="1"/>
</dbReference>
<feature type="signal peptide" evidence="6">
    <location>
        <begin position="1"/>
        <end position="33"/>
    </location>
</feature>
<dbReference type="Proteomes" id="UP000291301">
    <property type="component" value="Unassembled WGS sequence"/>
</dbReference>
<feature type="chain" id="PRO_5020587906" evidence="6">
    <location>
        <begin position="34"/>
        <end position="267"/>
    </location>
</feature>
<evidence type="ECO:0000256" key="2">
    <source>
        <dbReference type="ARBA" id="ARBA00005722"/>
    </source>
</evidence>
<comment type="caution">
    <text evidence="7">The sequence shown here is derived from an EMBL/GenBank/DDBJ whole genome shotgun (WGS) entry which is preliminary data.</text>
</comment>
<dbReference type="InterPro" id="IPR010583">
    <property type="entry name" value="MipA"/>
</dbReference>
<comment type="similarity">
    <text evidence="2">Belongs to the MipA/OmpV family.</text>
</comment>
<comment type="subcellular location">
    <subcellularLocation>
        <location evidence="1">Cell outer membrane</location>
    </subcellularLocation>
</comment>
<dbReference type="RefSeq" id="WP_131564756.1">
    <property type="nucleotide sequence ID" value="NZ_JAINFK010000001.1"/>
</dbReference>
<reference evidence="7 8" key="1">
    <citation type="journal article" date="2015" name="Antonie Van Leeuwenhoek">
        <title>Oricola cellulosilytica gen. nov., sp. nov., a cellulose-degrading bacterium of the family Phyllobacteriaceae isolated from surface seashore water, and emended descriptions of Mesorhizobium loti and Phyllobacterium myrsinacearum.</title>
        <authorList>
            <person name="Hameed A."/>
            <person name="Shahina M."/>
            <person name="Lai W.A."/>
            <person name="Lin S.Y."/>
            <person name="Young L.S."/>
            <person name="Liu Y.C."/>
            <person name="Hsu Y.H."/>
            <person name="Young C.C."/>
        </authorList>
    </citation>
    <scope>NUCLEOTIDE SEQUENCE [LARGE SCALE GENOMIC DNA]</scope>
    <source>
        <strain evidence="7 8">KCTC 52183</strain>
    </source>
</reference>
<evidence type="ECO:0000256" key="6">
    <source>
        <dbReference type="SAM" id="SignalP"/>
    </source>
</evidence>
<dbReference type="Pfam" id="PF06629">
    <property type="entry name" value="MipA"/>
    <property type="match status" value="1"/>
</dbReference>
<evidence type="ECO:0000256" key="4">
    <source>
        <dbReference type="ARBA" id="ARBA00023136"/>
    </source>
</evidence>
<dbReference type="AlphaFoldDB" id="A0A4R0PHW2"/>
<dbReference type="OrthoDB" id="5462484at2"/>
<keyword evidence="4" id="KW-0472">Membrane</keyword>
<accession>A0A4R0PHW2</accession>
<organism evidence="7 8">
    <name type="scientific">Oricola cellulosilytica</name>
    <dbReference type="NCBI Taxonomy" id="1429082"/>
    <lineage>
        <taxon>Bacteria</taxon>
        <taxon>Pseudomonadati</taxon>
        <taxon>Pseudomonadota</taxon>
        <taxon>Alphaproteobacteria</taxon>
        <taxon>Hyphomicrobiales</taxon>
        <taxon>Ahrensiaceae</taxon>
        <taxon>Oricola</taxon>
    </lineage>
</organism>
<dbReference type="PANTHER" id="PTHR38776:SF1">
    <property type="entry name" value="MLTA-INTERACTING PROTEIN-RELATED"/>
    <property type="match status" value="1"/>
</dbReference>